<evidence type="ECO:0000313" key="4">
    <source>
        <dbReference type="Proteomes" id="UP001206126"/>
    </source>
</evidence>
<dbReference type="InterPro" id="IPR045175">
    <property type="entry name" value="M28_fam"/>
</dbReference>
<protein>
    <submittedName>
        <fullName evidence="3">M28 family peptidase</fullName>
    </submittedName>
</protein>
<accession>A0ABT2DDA2</accession>
<evidence type="ECO:0000256" key="1">
    <source>
        <dbReference type="SAM" id="Phobius"/>
    </source>
</evidence>
<feature type="domain" description="Peptidase M28" evidence="2">
    <location>
        <begin position="119"/>
        <end position="233"/>
    </location>
</feature>
<dbReference type="SUPFAM" id="SSF53187">
    <property type="entry name" value="Zn-dependent exopeptidases"/>
    <property type="match status" value="1"/>
</dbReference>
<keyword evidence="1" id="KW-0812">Transmembrane</keyword>
<evidence type="ECO:0000259" key="2">
    <source>
        <dbReference type="Pfam" id="PF04389"/>
    </source>
</evidence>
<feature type="transmembrane region" description="Helical" evidence="1">
    <location>
        <begin position="522"/>
        <end position="543"/>
    </location>
</feature>
<dbReference type="PANTHER" id="PTHR12147:SF26">
    <property type="entry name" value="PEPTIDASE M28 DOMAIN-CONTAINING PROTEIN"/>
    <property type="match status" value="1"/>
</dbReference>
<feature type="transmembrane region" description="Helical" evidence="1">
    <location>
        <begin position="437"/>
        <end position="457"/>
    </location>
</feature>
<gene>
    <name evidence="3" type="ORF">NX774_15315</name>
</gene>
<feature type="transmembrane region" description="Helical" evidence="1">
    <location>
        <begin position="463"/>
        <end position="480"/>
    </location>
</feature>
<evidence type="ECO:0000313" key="3">
    <source>
        <dbReference type="EMBL" id="MCS0809292.1"/>
    </source>
</evidence>
<reference evidence="3 4" key="1">
    <citation type="submission" date="2022-08" db="EMBL/GenBank/DDBJ databases">
        <title>Reclassification of Massilia species as members of the genera Telluria, Duganella, Pseudoduganella, Mokoshia gen. nov. and Zemynaea gen. nov. using orthogonal and non-orthogonal genome-based approaches.</title>
        <authorList>
            <person name="Bowman J.P."/>
        </authorList>
    </citation>
    <scope>NUCLEOTIDE SEQUENCE [LARGE SCALE GENOMIC DNA]</scope>
    <source>
        <strain evidence="3 4">JCM 31605</strain>
    </source>
</reference>
<organism evidence="3 4">
    <name type="scientific">Massilia agilis</name>
    <dbReference type="NCBI Taxonomy" id="1811226"/>
    <lineage>
        <taxon>Bacteria</taxon>
        <taxon>Pseudomonadati</taxon>
        <taxon>Pseudomonadota</taxon>
        <taxon>Betaproteobacteria</taxon>
        <taxon>Burkholderiales</taxon>
        <taxon>Oxalobacteraceae</taxon>
        <taxon>Telluria group</taxon>
        <taxon>Massilia</taxon>
    </lineage>
</organism>
<dbReference type="EMBL" id="JANUHB010000003">
    <property type="protein sequence ID" value="MCS0809292.1"/>
    <property type="molecule type" value="Genomic_DNA"/>
</dbReference>
<dbReference type="Gene3D" id="3.40.630.10">
    <property type="entry name" value="Zn peptidases"/>
    <property type="match status" value="1"/>
</dbReference>
<feature type="transmembrane region" description="Helical" evidence="1">
    <location>
        <begin position="337"/>
        <end position="355"/>
    </location>
</feature>
<dbReference type="Pfam" id="PF04389">
    <property type="entry name" value="Peptidase_M28"/>
    <property type="match status" value="1"/>
</dbReference>
<keyword evidence="1" id="KW-0472">Membrane</keyword>
<dbReference type="PANTHER" id="PTHR12147">
    <property type="entry name" value="METALLOPEPTIDASE M28 FAMILY MEMBER"/>
    <property type="match status" value="1"/>
</dbReference>
<proteinExistence type="predicted"/>
<dbReference type="Proteomes" id="UP001206126">
    <property type="component" value="Unassembled WGS sequence"/>
</dbReference>
<name>A0ABT2DDA2_9BURK</name>
<dbReference type="InterPro" id="IPR007484">
    <property type="entry name" value="Peptidase_M28"/>
</dbReference>
<feature type="transmembrane region" description="Helical" evidence="1">
    <location>
        <begin position="367"/>
        <end position="387"/>
    </location>
</feature>
<dbReference type="RefSeq" id="WP_258823103.1">
    <property type="nucleotide sequence ID" value="NZ_JANUHB010000003.1"/>
</dbReference>
<feature type="transmembrane region" description="Helical" evidence="1">
    <location>
        <begin position="492"/>
        <end position="510"/>
    </location>
</feature>
<keyword evidence="4" id="KW-1185">Reference proteome</keyword>
<feature type="transmembrane region" description="Helical" evidence="1">
    <location>
        <begin position="407"/>
        <end position="425"/>
    </location>
</feature>
<sequence length="766" mass="80971">METTDSALPECPGVAGCVAAVAAVCALAWSCLVTAALPAPASASAPAARFAAERAFVHVRELARTPRPVASAMNASARAYLVATLRSMGLDPQVQTATVQRQSMDNHHNVHVTLATVHNVIVRLPGAARGRAPLLVASHYDSAGDTFGAADAAGSAAMLETLRALRASPPLAGDTVFLFADGDNIGALGEQAFAEQHPLARQVGQTLRFRDLGNLGPAILQDVHGNAGVAIAAWSASPNSRGSSFMREVSSLMPMAPATSSLAALAAPLLQFAAVAGQLGTFDTPALLDRATLQHEGDTMLALVRTLAGSPASTKVEPDQVWFSLPLLGMLHYPAGSIWPVTRITCLLVFGVCLLAMQQSQVEAVDIVKGAFGYALAAGVPLALFYLDGLHGALAQMVALAGPGNGALRFMGAAAALTAAVFIALQRKLCARIGAMAASLGALAWLAAVLVVASWAAPGATYLLAWPVIGAALALAALHAPWVRALPSSVRVALLLAGLAPAVALLVPAARDAYAMPTPFRVHIPLWLLAIFLGLALPLLAVATRRLPARAIMLAGAAALALPGSASTPPPDPPRPNPLVYYKDMPTWSEWWLSSVPELDDWSRRMFPDQPKPRRLVDVFGWDSDDLWYARAARTSVEFPYALLLKNEARPRHIAFDLTSKNSAPNIEMRLQGGKPWRALVNGRELSNDDQIRGWSLSMYGMGGQTLHFAFDLIGDPLLGVHVEERIPGLPEQALPAARPKRAYIPMTGQTVTRDILWFRLGNEIQ</sequence>
<keyword evidence="1" id="KW-1133">Transmembrane helix</keyword>
<comment type="caution">
    <text evidence="3">The sequence shown here is derived from an EMBL/GenBank/DDBJ whole genome shotgun (WGS) entry which is preliminary data.</text>
</comment>